<reference evidence="2" key="1">
    <citation type="submission" date="2016-03" db="EMBL/GenBank/DDBJ databases">
        <title>Complete genome sequence of the type strain Actinoalloteichus hymeniacidonis DSM 45092.</title>
        <authorList>
            <person name="Schaffert L."/>
            <person name="Albersmeier A."/>
            <person name="Winkler A."/>
            <person name="Kalinowski J."/>
            <person name="Zotchev S."/>
            <person name="Ruckert C."/>
        </authorList>
    </citation>
    <scope>NUCLEOTIDE SEQUENCE [LARGE SCALE GENOMIC DNA]</scope>
    <source>
        <strain evidence="2">HPA177(T) (DSM 45092(T))</strain>
    </source>
</reference>
<organism evidence="1 2">
    <name type="scientific">Actinoalloteichus hymeniacidonis</name>
    <dbReference type="NCBI Taxonomy" id="340345"/>
    <lineage>
        <taxon>Bacteria</taxon>
        <taxon>Bacillati</taxon>
        <taxon>Actinomycetota</taxon>
        <taxon>Actinomycetes</taxon>
        <taxon>Pseudonocardiales</taxon>
        <taxon>Pseudonocardiaceae</taxon>
        <taxon>Actinoalloteichus</taxon>
    </lineage>
</organism>
<evidence type="ECO:0000313" key="1">
    <source>
        <dbReference type="EMBL" id="AOS61050.1"/>
    </source>
</evidence>
<protein>
    <submittedName>
        <fullName evidence="1">Uncharacterized protein</fullName>
    </submittedName>
</protein>
<name>A0AAC9MW95_9PSEU</name>
<dbReference type="RefSeq" id="WP_069845876.1">
    <property type="nucleotide sequence ID" value="NZ_CP014859.1"/>
</dbReference>
<accession>A0AAC9MW95</accession>
<dbReference type="Proteomes" id="UP000095210">
    <property type="component" value="Chromosome"/>
</dbReference>
<evidence type="ECO:0000313" key="2">
    <source>
        <dbReference type="Proteomes" id="UP000095210"/>
    </source>
</evidence>
<keyword evidence="2" id="KW-1185">Reference proteome</keyword>
<dbReference type="AlphaFoldDB" id="A0AAC9MW95"/>
<proteinExistence type="predicted"/>
<dbReference type="KEGG" id="ahm:TL08_01030"/>
<dbReference type="EMBL" id="CP014859">
    <property type="protein sequence ID" value="AOS61050.1"/>
    <property type="molecule type" value="Genomic_DNA"/>
</dbReference>
<gene>
    <name evidence="1" type="ORF">TL08_01030</name>
</gene>
<sequence length="116" mass="12930">MNAVQADLEILAGYRQPPFFFDDRQREFLNHTLAETAEFFQFSSALVTELAAWDSECQATMNIDEPQDAGFSSDAAYQARLRKGAALAVRIKNEATNIGRVGYQTDSEFERGADAL</sequence>